<comment type="function">
    <text evidence="3">Functions as a component of numerous distinct DCX (DDB1-CUL4-X-box) E3 ubiquitin-protein ligase complexes which mediate the ubiquitination and subsequent proteasomal degradation of target proteins. In the DCX complexes, acts as a scaffolding subunit required to stabilize the complex.</text>
</comment>
<comment type="caution">
    <text evidence="6">The sequence shown here is derived from an EMBL/GenBank/DDBJ whole genome shotgun (WGS) entry which is preliminary data.</text>
</comment>
<dbReference type="InterPro" id="IPR018276">
    <property type="entry name" value="DDA1_dom"/>
</dbReference>
<feature type="region of interest" description="Disordered" evidence="4">
    <location>
        <begin position="39"/>
        <end position="63"/>
    </location>
</feature>
<dbReference type="GO" id="GO:0032436">
    <property type="term" value="P:positive regulation of proteasomal ubiquitin-dependent protein catabolic process"/>
    <property type="evidence" value="ECO:0007669"/>
    <property type="project" value="TreeGrafter"/>
</dbReference>
<organism evidence="6 7">
    <name type="scientific">Nyctereutes procyonoides</name>
    <name type="common">Raccoon dog</name>
    <name type="synonym">Canis procyonoides</name>
    <dbReference type="NCBI Taxonomy" id="34880"/>
    <lineage>
        <taxon>Eukaryota</taxon>
        <taxon>Metazoa</taxon>
        <taxon>Chordata</taxon>
        <taxon>Craniata</taxon>
        <taxon>Vertebrata</taxon>
        <taxon>Euteleostomi</taxon>
        <taxon>Mammalia</taxon>
        <taxon>Eutheria</taxon>
        <taxon>Laurasiatheria</taxon>
        <taxon>Carnivora</taxon>
        <taxon>Caniformia</taxon>
        <taxon>Canidae</taxon>
        <taxon>Nyctereutes</taxon>
    </lineage>
</organism>
<dbReference type="Pfam" id="PF10172">
    <property type="entry name" value="DDA1"/>
    <property type="match status" value="1"/>
</dbReference>
<evidence type="ECO:0000259" key="5">
    <source>
        <dbReference type="Pfam" id="PF10172"/>
    </source>
</evidence>
<proteinExistence type="inferred from homology"/>
<comment type="similarity">
    <text evidence="1">Belongs to the DDA1 family.</text>
</comment>
<name>A0A811YW91_NYCPR</name>
<evidence type="ECO:0000256" key="1">
    <source>
        <dbReference type="ARBA" id="ARBA00008042"/>
    </source>
</evidence>
<reference evidence="6" key="1">
    <citation type="submission" date="2020-12" db="EMBL/GenBank/DDBJ databases">
        <authorList>
            <consortium name="Molecular Ecology Group"/>
        </authorList>
    </citation>
    <scope>NUCLEOTIDE SEQUENCE</scope>
    <source>
        <strain evidence="6">TBG_1078</strain>
    </source>
</reference>
<dbReference type="PANTHER" id="PTHR31879">
    <property type="entry name" value="DET1- AND DDB1-ASSOCIATED PROTEIN 1"/>
    <property type="match status" value="1"/>
</dbReference>
<dbReference type="PANTHER" id="PTHR31879:SF2">
    <property type="entry name" value="DET1- AND DDB1-ASSOCIATED PROTEIN 1"/>
    <property type="match status" value="1"/>
</dbReference>
<dbReference type="AlphaFoldDB" id="A0A811YW91"/>
<evidence type="ECO:0000256" key="2">
    <source>
        <dbReference type="ARBA" id="ARBA00018256"/>
    </source>
</evidence>
<dbReference type="EMBL" id="CAJHUB010000749">
    <property type="protein sequence ID" value="CAD7680492.1"/>
    <property type="molecule type" value="Genomic_DNA"/>
</dbReference>
<dbReference type="GO" id="GO:0080008">
    <property type="term" value="C:Cul4-RING E3 ubiquitin ligase complex"/>
    <property type="evidence" value="ECO:0007669"/>
    <property type="project" value="TreeGrafter"/>
</dbReference>
<dbReference type="InterPro" id="IPR033575">
    <property type="entry name" value="DDA1-like"/>
</dbReference>
<evidence type="ECO:0000256" key="3">
    <source>
        <dbReference type="ARBA" id="ARBA00045586"/>
    </source>
</evidence>
<accession>A0A811YW91</accession>
<protein>
    <recommendedName>
        <fullName evidence="2">DET1- and DDB1-associated protein 1</fullName>
    </recommendedName>
</protein>
<evidence type="ECO:0000256" key="4">
    <source>
        <dbReference type="SAM" id="MobiDB-lite"/>
    </source>
</evidence>
<dbReference type="Proteomes" id="UP000645828">
    <property type="component" value="Unassembled WGS sequence"/>
</dbReference>
<sequence>MTSNRRPSVYLPTREYPSEQIIRTAKTNILLDQEHMDLEGESSALPHRRSHRQTAHTCTRTLK</sequence>
<gene>
    <name evidence="6" type="ORF">NYPRO_LOCUS13284</name>
</gene>
<keyword evidence="7" id="KW-1185">Reference proteome</keyword>
<evidence type="ECO:0000313" key="7">
    <source>
        <dbReference type="Proteomes" id="UP000645828"/>
    </source>
</evidence>
<feature type="domain" description="DET1- and DDB1-associated protein 1" evidence="5">
    <location>
        <begin position="2"/>
        <end position="31"/>
    </location>
</feature>
<evidence type="ECO:0000313" key="6">
    <source>
        <dbReference type="EMBL" id="CAD7680492.1"/>
    </source>
</evidence>